<reference evidence="9 10" key="1">
    <citation type="journal article" date="2018" name="Mol. Biol. Evol.">
        <title>Broad Genomic Sampling Reveals a Smut Pathogenic Ancestry of the Fungal Clade Ustilaginomycotina.</title>
        <authorList>
            <person name="Kijpornyongpan T."/>
            <person name="Mondo S.J."/>
            <person name="Barry K."/>
            <person name="Sandor L."/>
            <person name="Lee J."/>
            <person name="Lipzen A."/>
            <person name="Pangilinan J."/>
            <person name="LaButti K."/>
            <person name="Hainaut M."/>
            <person name="Henrissat B."/>
            <person name="Grigoriev I.V."/>
            <person name="Spatafora J.W."/>
            <person name="Aime M.C."/>
        </authorList>
    </citation>
    <scope>NUCLEOTIDE SEQUENCE [LARGE SCALE GENOMIC DNA]</scope>
    <source>
        <strain evidence="9 10">MCA 4198</strain>
    </source>
</reference>
<accession>A0A316YV92</accession>
<dbReference type="SUPFAM" id="SSF48371">
    <property type="entry name" value="ARM repeat"/>
    <property type="match status" value="1"/>
</dbReference>
<dbReference type="InterPro" id="IPR001494">
    <property type="entry name" value="Importin-beta_N"/>
</dbReference>
<dbReference type="SMART" id="SM00913">
    <property type="entry name" value="IBN_N"/>
    <property type="match status" value="1"/>
</dbReference>
<proteinExistence type="predicted"/>
<dbReference type="InterPro" id="IPR016024">
    <property type="entry name" value="ARM-type_fold"/>
</dbReference>
<keyword evidence="6" id="KW-0539">Nucleus</keyword>
<dbReference type="GO" id="GO:0005635">
    <property type="term" value="C:nuclear envelope"/>
    <property type="evidence" value="ECO:0007669"/>
    <property type="project" value="TreeGrafter"/>
</dbReference>
<dbReference type="EMBL" id="KZ819634">
    <property type="protein sequence ID" value="PWN93171.1"/>
    <property type="molecule type" value="Genomic_DNA"/>
</dbReference>
<feature type="compositionally biased region" description="Acidic residues" evidence="7">
    <location>
        <begin position="968"/>
        <end position="988"/>
    </location>
</feature>
<dbReference type="PROSITE" id="PS50166">
    <property type="entry name" value="IMPORTIN_B_NT"/>
    <property type="match status" value="1"/>
</dbReference>
<gene>
    <name evidence="9" type="ORF">FA10DRAFT_263862</name>
</gene>
<keyword evidence="4" id="KW-0963">Cytoplasm</keyword>
<dbReference type="PANTHER" id="PTHR10997">
    <property type="entry name" value="IMPORTIN-7, 8, 11"/>
    <property type="match status" value="1"/>
</dbReference>
<dbReference type="RefSeq" id="XP_025380369.1">
    <property type="nucleotide sequence ID" value="XM_025520404.1"/>
</dbReference>
<dbReference type="InterPro" id="IPR011989">
    <property type="entry name" value="ARM-like"/>
</dbReference>
<dbReference type="Pfam" id="PF03810">
    <property type="entry name" value="IBN_N"/>
    <property type="match status" value="1"/>
</dbReference>
<dbReference type="Proteomes" id="UP000245768">
    <property type="component" value="Unassembled WGS sequence"/>
</dbReference>
<dbReference type="PANTHER" id="PTHR10997:SF18">
    <property type="entry name" value="D-IMPORTIN 7_RANBP7"/>
    <property type="match status" value="1"/>
</dbReference>
<evidence type="ECO:0000256" key="7">
    <source>
        <dbReference type="SAM" id="MobiDB-lite"/>
    </source>
</evidence>
<evidence type="ECO:0000256" key="6">
    <source>
        <dbReference type="ARBA" id="ARBA00023242"/>
    </source>
</evidence>
<evidence type="ECO:0000259" key="8">
    <source>
        <dbReference type="PROSITE" id="PS50166"/>
    </source>
</evidence>
<sequence length="1051" mass="116709">MDKLYQCFGSTLDPNPNARKAAELELRKLETQPGMLPSAFSLLSSQETSPEVRQAAAIYVKNRIRRAWDPDFIVGSSQNLIPAEDHDAIRQSLLPTLLGSPNQQIRVHVAAALGAVVRCDFPSKWPTLVDEIKELLGDGSGGDSNRIAAGLTALLEVVRGYRWKDEDNIMDPVANATFPTLLTISNNLLASPSSSAPEVGQLLYLVTKIFKTSITQQLVDYHQADQNIVPWGQLLLAIVQKEIDPSQLPADEDARQTSPWWKAKKWAYFSLNKLFSRFGNPTQLPSNLAKYKPFAQRFVTTFAPEILKVYLGQTEAKVQGRLWMSDRAIHLVLAFFTECIKPNSTWVLLKPNVLPLVQSFAFPLLCRTQTDDEVWDLDPTDFLRQQMDPFDDFGSPRSSAANFVQTVAKKRTKTAFLPILEFVTSVLNAYPASRTAAEKEGALYTVKTLDDVMLTHPMVKTNLESFMVQHVIPELSGQDRFLKFRAAEVIARLSSDMEWKNGASLESAFQGIMTCLGDSELPVRVQAAQAVTHLLDHDEVKDAMRPNAPRLMQELLNLSDEVELDVLTEPKTRVMDAFPQELLPFSTKLCEQLAQSYLRLVGAGIEAAKAIEEAGEVGREMNLSTLEEQGEEDKMFAAMSCLTTIWQVIDTAESHAETLNQLEKIVVPIVTYTIREKVYEMFDDCFELTDLLTYSQKRVTDGMWEVFRLMYEAMKSEESQDYLSEMLPTLDNIISYGKEAFEANADLRNMVLDIYNTVMSGGDDFQASERIAACKLADVLLLVLKSGLDDAIPGFVGSMLPLVGRKKEKSLRQWSNIVIADCLCYNAQLTLSALESMQATTTYFQNLLQISSKLNKVHEKKVVAVALLSVLSLDQSAMPASIGQAGGAQSLLVGLIQDLEGIPKAIERMKEFNEDLFEDEDEVEGEASGGIDLDAGDEDVVDEDNEYLELLAKEAARLRSRAAKGADDGDDVEEDEDAEDEDDEDADGFESPLATVPVFDGFRKVLSSSAFVQSLAQSLSPKDQELLQAVSQIQDEDLSKSSKEPPSVPAF</sequence>
<feature type="domain" description="Importin N-terminal" evidence="8">
    <location>
        <begin position="22"/>
        <end position="99"/>
    </location>
</feature>
<dbReference type="GO" id="GO:0005829">
    <property type="term" value="C:cytosol"/>
    <property type="evidence" value="ECO:0007669"/>
    <property type="project" value="TreeGrafter"/>
</dbReference>
<comment type="subcellular location">
    <subcellularLocation>
        <location evidence="2">Cytoplasm</location>
    </subcellularLocation>
    <subcellularLocation>
        <location evidence="1">Nucleus</location>
    </subcellularLocation>
</comment>
<name>A0A316YV92_9BASI</name>
<protein>
    <submittedName>
        <fullName evidence="9">ARM repeat-containing protein</fullName>
    </submittedName>
</protein>
<feature type="region of interest" description="Disordered" evidence="7">
    <location>
        <begin position="961"/>
        <end position="993"/>
    </location>
</feature>
<dbReference type="InParanoid" id="A0A316YV92"/>
<dbReference type="AlphaFoldDB" id="A0A316YV92"/>
<evidence type="ECO:0000256" key="4">
    <source>
        <dbReference type="ARBA" id="ARBA00022490"/>
    </source>
</evidence>
<keyword evidence="5" id="KW-0653">Protein transport</keyword>
<evidence type="ECO:0000313" key="9">
    <source>
        <dbReference type="EMBL" id="PWN93171.1"/>
    </source>
</evidence>
<dbReference type="OrthoDB" id="760868at2759"/>
<organism evidence="9 10">
    <name type="scientific">Acaromyces ingoldii</name>
    <dbReference type="NCBI Taxonomy" id="215250"/>
    <lineage>
        <taxon>Eukaryota</taxon>
        <taxon>Fungi</taxon>
        <taxon>Dikarya</taxon>
        <taxon>Basidiomycota</taxon>
        <taxon>Ustilaginomycotina</taxon>
        <taxon>Exobasidiomycetes</taxon>
        <taxon>Exobasidiales</taxon>
        <taxon>Cryptobasidiaceae</taxon>
        <taxon>Acaromyces</taxon>
    </lineage>
</organism>
<dbReference type="Gene3D" id="1.25.10.10">
    <property type="entry name" value="Leucine-rich Repeat Variant"/>
    <property type="match status" value="1"/>
</dbReference>
<dbReference type="GO" id="GO:0006606">
    <property type="term" value="P:protein import into nucleus"/>
    <property type="evidence" value="ECO:0007669"/>
    <property type="project" value="TreeGrafter"/>
</dbReference>
<evidence type="ECO:0000313" key="10">
    <source>
        <dbReference type="Proteomes" id="UP000245768"/>
    </source>
</evidence>
<dbReference type="STRING" id="215250.A0A316YV92"/>
<evidence type="ECO:0000256" key="2">
    <source>
        <dbReference type="ARBA" id="ARBA00004496"/>
    </source>
</evidence>
<keyword evidence="10" id="KW-1185">Reference proteome</keyword>
<evidence type="ECO:0000256" key="5">
    <source>
        <dbReference type="ARBA" id="ARBA00022927"/>
    </source>
</evidence>
<evidence type="ECO:0000256" key="3">
    <source>
        <dbReference type="ARBA" id="ARBA00022448"/>
    </source>
</evidence>
<keyword evidence="3" id="KW-0813">Transport</keyword>
<feature type="region of interest" description="Disordered" evidence="7">
    <location>
        <begin position="919"/>
        <end position="939"/>
    </location>
</feature>
<feature type="region of interest" description="Disordered" evidence="7">
    <location>
        <begin position="1030"/>
        <end position="1051"/>
    </location>
</feature>
<evidence type="ECO:0000256" key="1">
    <source>
        <dbReference type="ARBA" id="ARBA00004123"/>
    </source>
</evidence>
<dbReference type="GO" id="GO:0031267">
    <property type="term" value="F:small GTPase binding"/>
    <property type="evidence" value="ECO:0007669"/>
    <property type="project" value="InterPro"/>
</dbReference>
<dbReference type="GeneID" id="37042320"/>
<dbReference type="FunCoup" id="A0A316YV92">
    <property type="interactions" value="708"/>
</dbReference>